<proteinExistence type="predicted"/>
<dbReference type="AlphaFoldDB" id="A0A7R7W6M0"/>
<name>A0A7R7W6M0_ASPKA</name>
<reference evidence="2" key="1">
    <citation type="submission" date="2021-01" db="EMBL/GenBank/DDBJ databases">
        <authorList>
            <consortium name="Aspergillus luchuensis mut. kawachii IFO 4304 genome sequencing consortium"/>
            <person name="Kazuki M."/>
            <person name="Futagami T."/>
        </authorList>
    </citation>
    <scope>NUCLEOTIDE SEQUENCE</scope>
    <source>
        <strain evidence="2">IFO 4308</strain>
    </source>
</reference>
<reference evidence="2" key="2">
    <citation type="submission" date="2021-02" db="EMBL/GenBank/DDBJ databases">
        <title>Aspergillus luchuensis mut. kawachii IFO 4304 genome sequence.</title>
        <authorList>
            <person name="Mori K."/>
            <person name="Kadooka C."/>
            <person name="Goto M."/>
            <person name="Futagami T."/>
        </authorList>
    </citation>
    <scope>NUCLEOTIDE SEQUENCE</scope>
    <source>
        <strain evidence="2">IFO 4308</strain>
    </source>
</reference>
<evidence type="ECO:0000256" key="1">
    <source>
        <dbReference type="SAM" id="MobiDB-lite"/>
    </source>
</evidence>
<dbReference type="KEGG" id="aluc:AKAW2_30257S"/>
<dbReference type="EMBL" id="AP024427">
    <property type="protein sequence ID" value="BCR96938.1"/>
    <property type="molecule type" value="Genomic_DNA"/>
</dbReference>
<dbReference type="GeneID" id="64958263"/>
<feature type="region of interest" description="Disordered" evidence="1">
    <location>
        <begin position="1"/>
        <end position="21"/>
    </location>
</feature>
<dbReference type="RefSeq" id="XP_041540704.1">
    <property type="nucleotide sequence ID" value="XM_041686750.1"/>
</dbReference>
<dbReference type="Proteomes" id="UP000661280">
    <property type="component" value="Chromosome 3"/>
</dbReference>
<gene>
    <name evidence="2" type="ORF">AKAW2_30257S</name>
</gene>
<accession>A0A7R7W6M0</accession>
<evidence type="ECO:0000313" key="3">
    <source>
        <dbReference type="Proteomes" id="UP000661280"/>
    </source>
</evidence>
<keyword evidence="3" id="KW-1185">Reference proteome</keyword>
<sequence length="115" mass="12628">MSLLPIRSVTSASPGQPHEPDPYACCTSQILARDHRRPGAAKILAGASAGMPLNLDWTGPSIFMHPRVNCCSHFFTQAFLGRLNKVCGMHVVSEYPVSIQIPPQYLNSIHEIPYL</sequence>
<organism evidence="2 3">
    <name type="scientific">Aspergillus kawachii</name>
    <name type="common">White koji mold</name>
    <name type="synonym">Aspergillus awamori var. kawachi</name>
    <dbReference type="NCBI Taxonomy" id="1069201"/>
    <lineage>
        <taxon>Eukaryota</taxon>
        <taxon>Fungi</taxon>
        <taxon>Dikarya</taxon>
        <taxon>Ascomycota</taxon>
        <taxon>Pezizomycotina</taxon>
        <taxon>Eurotiomycetes</taxon>
        <taxon>Eurotiomycetidae</taxon>
        <taxon>Eurotiales</taxon>
        <taxon>Aspergillaceae</taxon>
        <taxon>Aspergillus</taxon>
        <taxon>Aspergillus subgen. Circumdati</taxon>
    </lineage>
</organism>
<protein>
    <submittedName>
        <fullName evidence="2">Uncharacterized protein</fullName>
    </submittedName>
</protein>
<evidence type="ECO:0000313" key="2">
    <source>
        <dbReference type="EMBL" id="BCR96938.1"/>
    </source>
</evidence>